<dbReference type="EMBL" id="JACBXS010000036">
    <property type="protein sequence ID" value="NYS26206.1"/>
    <property type="molecule type" value="Genomic_DNA"/>
</dbReference>
<gene>
    <name evidence="2" type="ORF">HUK65_14520</name>
</gene>
<proteinExistence type="predicted"/>
<name>A0A7Z0I1G5_9RHOB</name>
<feature type="compositionally biased region" description="Pro residues" evidence="1">
    <location>
        <begin position="84"/>
        <end position="96"/>
    </location>
</feature>
<protein>
    <submittedName>
        <fullName evidence="2">Uncharacterized protein</fullName>
    </submittedName>
</protein>
<dbReference type="AlphaFoldDB" id="A0A7Z0I1G5"/>
<reference evidence="2 3" key="1">
    <citation type="journal article" date="2000" name="Arch. Microbiol.">
        <title>Rhodobaca bogoriensis gen. nov. and sp. nov., an alkaliphilic purple nonsulfur bacterium from African Rift Valley soda lakes.</title>
        <authorList>
            <person name="Milford A.D."/>
            <person name="Achenbach L.A."/>
            <person name="Jung D.O."/>
            <person name="Madigan M.T."/>
        </authorList>
    </citation>
    <scope>NUCLEOTIDE SEQUENCE [LARGE SCALE GENOMIC DNA]</scope>
    <source>
        <strain evidence="2 3">2376</strain>
    </source>
</reference>
<organism evidence="2 3">
    <name type="scientific">Rhabdonatronobacter sediminivivens</name>
    <dbReference type="NCBI Taxonomy" id="2743469"/>
    <lineage>
        <taxon>Bacteria</taxon>
        <taxon>Pseudomonadati</taxon>
        <taxon>Pseudomonadota</taxon>
        <taxon>Alphaproteobacteria</taxon>
        <taxon>Rhodobacterales</taxon>
        <taxon>Paracoccaceae</taxon>
        <taxon>Rhabdonatronobacter</taxon>
    </lineage>
</organism>
<evidence type="ECO:0000313" key="3">
    <source>
        <dbReference type="Proteomes" id="UP000529417"/>
    </source>
</evidence>
<sequence>MKITLTPVYMDAPLVLERAGDVLTLNGTAYDFTPLPEGATLPRAAVGCDWLASDVARVDGALQLTLILPHGGHAPPRTLFPAPVIDPPDGPVPLPPFSTSVPTPATEDDTDGN</sequence>
<accession>A0A7Z0I1G5</accession>
<dbReference type="RefSeq" id="WP_179907002.1">
    <property type="nucleotide sequence ID" value="NZ_JACBXS010000036.1"/>
</dbReference>
<dbReference type="Proteomes" id="UP000529417">
    <property type="component" value="Unassembled WGS sequence"/>
</dbReference>
<evidence type="ECO:0000313" key="2">
    <source>
        <dbReference type="EMBL" id="NYS26206.1"/>
    </source>
</evidence>
<comment type="caution">
    <text evidence="2">The sequence shown here is derived from an EMBL/GenBank/DDBJ whole genome shotgun (WGS) entry which is preliminary data.</text>
</comment>
<evidence type="ECO:0000256" key="1">
    <source>
        <dbReference type="SAM" id="MobiDB-lite"/>
    </source>
</evidence>
<keyword evidence="3" id="KW-1185">Reference proteome</keyword>
<feature type="region of interest" description="Disordered" evidence="1">
    <location>
        <begin position="79"/>
        <end position="113"/>
    </location>
</feature>